<proteinExistence type="inferred from homology"/>
<keyword evidence="7 10" id="KW-0460">Magnesium</keyword>
<dbReference type="PANTHER" id="PTHR42714">
    <property type="entry name" value="TRNA MODIFICATION GTPASE GTPBP3"/>
    <property type="match status" value="1"/>
</dbReference>
<keyword evidence="14" id="KW-1185">Reference proteome</keyword>
<evidence type="ECO:0000313" key="13">
    <source>
        <dbReference type="EMBL" id="MBB3190085.1"/>
    </source>
</evidence>
<dbReference type="AlphaFoldDB" id="A0A839V890"/>
<evidence type="ECO:0000256" key="7">
    <source>
        <dbReference type="ARBA" id="ARBA00022842"/>
    </source>
</evidence>
<keyword evidence="8 10" id="KW-0630">Potassium</keyword>
<feature type="binding site" evidence="10">
    <location>
        <position position="122"/>
    </location>
    <ligand>
        <name>(6S)-5-formyl-5,6,7,8-tetrahydrofolate</name>
        <dbReference type="ChEBI" id="CHEBI:57457"/>
    </ligand>
</feature>
<dbReference type="Gene3D" id="3.30.1360.120">
    <property type="entry name" value="Probable tRNA modification gtpase trme, domain 1"/>
    <property type="match status" value="1"/>
</dbReference>
<dbReference type="EC" id="3.6.-.-" evidence="10"/>
<dbReference type="GO" id="GO:0003924">
    <property type="term" value="F:GTPase activity"/>
    <property type="evidence" value="ECO:0007669"/>
    <property type="project" value="UniProtKB-UniRule"/>
</dbReference>
<dbReference type="GO" id="GO:0046872">
    <property type="term" value="F:metal ion binding"/>
    <property type="evidence" value="ECO:0007669"/>
    <property type="project" value="UniProtKB-KW"/>
</dbReference>
<keyword evidence="4 10" id="KW-0479">Metal-binding</keyword>
<feature type="binding site" evidence="10">
    <location>
        <position position="247"/>
    </location>
    <ligand>
        <name>K(+)</name>
        <dbReference type="ChEBI" id="CHEBI:29103"/>
    </ligand>
</feature>
<feature type="binding site" evidence="10">
    <location>
        <begin position="247"/>
        <end position="253"/>
    </location>
    <ligand>
        <name>GTP</name>
        <dbReference type="ChEBI" id="CHEBI:37565"/>
    </ligand>
</feature>
<evidence type="ECO:0000256" key="3">
    <source>
        <dbReference type="ARBA" id="ARBA00022694"/>
    </source>
</evidence>
<dbReference type="PANTHER" id="PTHR42714:SF2">
    <property type="entry name" value="TRNA MODIFICATION GTPASE GTPBP3, MITOCHONDRIAL"/>
    <property type="match status" value="1"/>
</dbReference>
<sequence>MAESLYPQDTIAALATPPGQGGVGIIRVSGPACRDIAGAMLDHCPAPRQALYGPFRGERAVIDEGIALFFAGPHSFTGEDVLELQGHGGPVIMDLLLERCVQLGARLARPGEFSERAFLNDKLDLAQAEAIADLIEASSRGAAENALRSLQGEFSRRVEALVQRLIELRMYVEAAIDFPEEEIDFLADGHVASRLAVVQSELAEVRAAAGQGALMREGMNVVIAGRPNAGKSSLLNALTEQETAIVTDIEGTTRDVLREHIHLDGMPLHVIDTAGLRDTPDAVEKIGVARAWAEIETADRVLLMVDATTTGATDSMAIWPEFVARLPDPSRLTLVRNKVDTSHEPPGIELSTATPILRLSAKTGEGVDNLKEHLKSVMGFATTTEGRFSARRRHLDALDRAKRALDNGEAQLAGFGAGELLAEDLRDAQQALGEITGEFSADDLLGEIFGSFCIGK</sequence>
<keyword evidence="2 10" id="KW-0963">Cytoplasm</keyword>
<feature type="binding site" evidence="10">
    <location>
        <position position="253"/>
    </location>
    <ligand>
        <name>Mg(2+)</name>
        <dbReference type="ChEBI" id="CHEBI:18420"/>
    </ligand>
</feature>
<evidence type="ECO:0000256" key="10">
    <source>
        <dbReference type="HAMAP-Rule" id="MF_00379"/>
    </source>
</evidence>
<dbReference type="CDD" id="cd04164">
    <property type="entry name" value="trmE"/>
    <property type="match status" value="1"/>
</dbReference>
<dbReference type="InterPro" id="IPR004520">
    <property type="entry name" value="GTPase_MnmE"/>
</dbReference>
<comment type="similarity">
    <text evidence="1 10 11">Belongs to the TRAFAC class TrmE-Era-EngA-EngB-Septin-like GTPase superfamily. TrmE GTPase family.</text>
</comment>
<dbReference type="EMBL" id="JACHXP010000005">
    <property type="protein sequence ID" value="MBB3190085.1"/>
    <property type="molecule type" value="Genomic_DNA"/>
</dbReference>
<dbReference type="SUPFAM" id="SSF52540">
    <property type="entry name" value="P-loop containing nucleoside triphosphate hydrolases"/>
    <property type="match status" value="1"/>
</dbReference>
<evidence type="ECO:0000256" key="8">
    <source>
        <dbReference type="ARBA" id="ARBA00022958"/>
    </source>
</evidence>
<evidence type="ECO:0000256" key="4">
    <source>
        <dbReference type="ARBA" id="ARBA00022723"/>
    </source>
</evidence>
<dbReference type="InterPro" id="IPR027266">
    <property type="entry name" value="TrmE/GcvT-like"/>
</dbReference>
<dbReference type="Pfam" id="PF12631">
    <property type="entry name" value="MnmE_helical"/>
    <property type="match status" value="1"/>
</dbReference>
<comment type="function">
    <text evidence="10">Exhibits a very high intrinsic GTPase hydrolysis rate. Involved in the addition of a carboxymethylaminomethyl (cmnm) group at the wobble position (U34) of certain tRNAs, forming tRNA-cmnm(5)s(2)U34.</text>
</comment>
<feature type="binding site" evidence="10">
    <location>
        <position position="456"/>
    </location>
    <ligand>
        <name>(6S)-5-formyl-5,6,7,8-tetrahydrofolate</name>
        <dbReference type="ChEBI" id="CHEBI:57457"/>
    </ligand>
</feature>
<keyword evidence="6 10" id="KW-0378">Hydrolase</keyword>
<dbReference type="PROSITE" id="PS51709">
    <property type="entry name" value="G_TRME"/>
    <property type="match status" value="1"/>
</dbReference>
<evidence type="ECO:0000256" key="9">
    <source>
        <dbReference type="ARBA" id="ARBA00023134"/>
    </source>
</evidence>
<comment type="subunit">
    <text evidence="10">Homodimer. Heterotetramer of two MnmE and two MnmG subunits.</text>
</comment>
<evidence type="ECO:0000259" key="12">
    <source>
        <dbReference type="PROSITE" id="PS51709"/>
    </source>
</evidence>
<feature type="binding site" evidence="10">
    <location>
        <position position="252"/>
    </location>
    <ligand>
        <name>K(+)</name>
        <dbReference type="ChEBI" id="CHEBI:29103"/>
    </ligand>
</feature>
<comment type="cofactor">
    <cofactor evidence="10">
        <name>K(+)</name>
        <dbReference type="ChEBI" id="CHEBI:29103"/>
    </cofactor>
    <text evidence="10">Binds 1 potassium ion per subunit.</text>
</comment>
<dbReference type="InterPro" id="IPR031168">
    <property type="entry name" value="G_TrmE"/>
</dbReference>
<feature type="binding site" evidence="10">
    <location>
        <position position="83"/>
    </location>
    <ligand>
        <name>(6S)-5-formyl-5,6,7,8-tetrahydrofolate</name>
        <dbReference type="ChEBI" id="CHEBI:57457"/>
    </ligand>
</feature>
<dbReference type="NCBIfam" id="NF003661">
    <property type="entry name" value="PRK05291.1-3"/>
    <property type="match status" value="1"/>
</dbReference>
<feature type="binding site" evidence="10">
    <location>
        <position position="249"/>
    </location>
    <ligand>
        <name>K(+)</name>
        <dbReference type="ChEBI" id="CHEBI:29103"/>
    </ligand>
</feature>
<dbReference type="HAMAP" id="MF_00379">
    <property type="entry name" value="GTPase_MnmE"/>
    <property type="match status" value="1"/>
</dbReference>
<dbReference type="GO" id="GO:0002098">
    <property type="term" value="P:tRNA wobble uridine modification"/>
    <property type="evidence" value="ECO:0007669"/>
    <property type="project" value="TreeGrafter"/>
</dbReference>
<feature type="binding site" evidence="10">
    <location>
        <begin position="228"/>
        <end position="233"/>
    </location>
    <ligand>
        <name>GTP</name>
        <dbReference type="ChEBI" id="CHEBI:37565"/>
    </ligand>
</feature>
<reference evidence="13 14" key="1">
    <citation type="submission" date="2020-08" db="EMBL/GenBank/DDBJ databases">
        <title>Genomic Encyclopedia of Type Strains, Phase III (KMG-III): the genomes of soil and plant-associated and newly described type strains.</title>
        <authorList>
            <person name="Whitman W."/>
        </authorList>
    </citation>
    <scope>NUCLEOTIDE SEQUENCE [LARGE SCALE GENOMIC DNA]</scope>
    <source>
        <strain evidence="13 14">CECT 7282</strain>
    </source>
</reference>
<comment type="caution">
    <text evidence="13">The sequence shown here is derived from an EMBL/GenBank/DDBJ whole genome shotgun (WGS) entry which is preliminary data.</text>
</comment>
<dbReference type="InterPro" id="IPR005225">
    <property type="entry name" value="Small_GTP-bd"/>
</dbReference>
<evidence type="ECO:0000256" key="5">
    <source>
        <dbReference type="ARBA" id="ARBA00022741"/>
    </source>
</evidence>
<dbReference type="Pfam" id="PF10396">
    <property type="entry name" value="TrmE_N"/>
    <property type="match status" value="1"/>
</dbReference>
<keyword evidence="3 10" id="KW-0819">tRNA processing</keyword>
<comment type="subcellular location">
    <subcellularLocation>
        <location evidence="10">Cytoplasm</location>
    </subcellularLocation>
</comment>
<keyword evidence="5 10" id="KW-0547">Nucleotide-binding</keyword>
<dbReference type="GO" id="GO:0005525">
    <property type="term" value="F:GTP binding"/>
    <property type="evidence" value="ECO:0007669"/>
    <property type="project" value="UniProtKB-UniRule"/>
</dbReference>
<dbReference type="GO" id="GO:0030488">
    <property type="term" value="P:tRNA methylation"/>
    <property type="evidence" value="ECO:0007669"/>
    <property type="project" value="TreeGrafter"/>
</dbReference>
<dbReference type="InterPro" id="IPR027368">
    <property type="entry name" value="MnmE_dom2"/>
</dbReference>
<dbReference type="Gene3D" id="3.40.50.300">
    <property type="entry name" value="P-loop containing nucleotide triphosphate hydrolases"/>
    <property type="match status" value="1"/>
</dbReference>
<protein>
    <recommendedName>
        <fullName evidence="10">tRNA modification GTPase MnmE</fullName>
        <ecNumber evidence="10">3.6.-.-</ecNumber>
    </recommendedName>
</protein>
<feature type="binding site" evidence="10">
    <location>
        <position position="232"/>
    </location>
    <ligand>
        <name>Mg(2+)</name>
        <dbReference type="ChEBI" id="CHEBI:18420"/>
    </ligand>
</feature>
<comment type="caution">
    <text evidence="10">Lacks conserved residue(s) required for the propagation of feature annotation.</text>
</comment>
<name>A0A839V890_9GAMM</name>
<gene>
    <name evidence="10" type="primary">mnmE</name>
    <name evidence="10" type="synonym">trmE</name>
    <name evidence="13" type="ORF">FHR94_001316</name>
</gene>
<dbReference type="FunFam" id="3.40.50.300:FF:000249">
    <property type="entry name" value="tRNA modification GTPase MnmE"/>
    <property type="match status" value="1"/>
</dbReference>
<dbReference type="NCBIfam" id="TIGR00231">
    <property type="entry name" value="small_GTP"/>
    <property type="match status" value="1"/>
</dbReference>
<dbReference type="CDD" id="cd14858">
    <property type="entry name" value="TrmE_N"/>
    <property type="match status" value="1"/>
</dbReference>
<dbReference type="Proteomes" id="UP000547614">
    <property type="component" value="Unassembled WGS sequence"/>
</dbReference>
<feature type="binding site" evidence="10">
    <location>
        <position position="228"/>
    </location>
    <ligand>
        <name>K(+)</name>
        <dbReference type="ChEBI" id="CHEBI:29103"/>
    </ligand>
</feature>
<dbReference type="InterPro" id="IPR027417">
    <property type="entry name" value="P-loop_NTPase"/>
</dbReference>
<dbReference type="InterPro" id="IPR006073">
    <property type="entry name" value="GTP-bd"/>
</dbReference>
<keyword evidence="9 10" id="KW-0342">GTP-binding</keyword>
<evidence type="ECO:0000256" key="1">
    <source>
        <dbReference type="ARBA" id="ARBA00011043"/>
    </source>
</evidence>
<dbReference type="InterPro" id="IPR025867">
    <property type="entry name" value="MnmE_helical"/>
</dbReference>
<evidence type="ECO:0000256" key="6">
    <source>
        <dbReference type="ARBA" id="ARBA00022801"/>
    </source>
</evidence>
<dbReference type="InterPro" id="IPR018948">
    <property type="entry name" value="GTP-bd_TrmE_N"/>
</dbReference>
<accession>A0A839V890</accession>
<dbReference type="Gene3D" id="1.20.120.430">
    <property type="entry name" value="tRNA modification GTPase MnmE domain 2"/>
    <property type="match status" value="1"/>
</dbReference>
<evidence type="ECO:0000313" key="14">
    <source>
        <dbReference type="Proteomes" id="UP000547614"/>
    </source>
</evidence>
<dbReference type="Pfam" id="PF01926">
    <property type="entry name" value="MMR_HSR1"/>
    <property type="match status" value="1"/>
</dbReference>
<dbReference type="GO" id="GO:0005829">
    <property type="term" value="C:cytosol"/>
    <property type="evidence" value="ECO:0007669"/>
    <property type="project" value="TreeGrafter"/>
</dbReference>
<dbReference type="NCBIfam" id="TIGR00450">
    <property type="entry name" value="mnmE_trmE_thdF"/>
    <property type="match status" value="1"/>
</dbReference>
<evidence type="ECO:0000256" key="2">
    <source>
        <dbReference type="ARBA" id="ARBA00022490"/>
    </source>
</evidence>
<organism evidence="13 14">
    <name type="scientific">Halomonas cerina</name>
    <dbReference type="NCBI Taxonomy" id="447424"/>
    <lineage>
        <taxon>Bacteria</taxon>
        <taxon>Pseudomonadati</taxon>
        <taxon>Pseudomonadota</taxon>
        <taxon>Gammaproteobacteria</taxon>
        <taxon>Oceanospirillales</taxon>
        <taxon>Halomonadaceae</taxon>
        <taxon>Halomonas</taxon>
    </lineage>
</organism>
<feature type="domain" description="TrmE-type G" evidence="12">
    <location>
        <begin position="218"/>
        <end position="379"/>
    </location>
</feature>
<feature type="binding site" evidence="10">
    <location>
        <begin position="272"/>
        <end position="275"/>
    </location>
    <ligand>
        <name>GTP</name>
        <dbReference type="ChEBI" id="CHEBI:37565"/>
    </ligand>
</feature>
<evidence type="ECO:0000256" key="11">
    <source>
        <dbReference type="RuleBase" id="RU003313"/>
    </source>
</evidence>
<dbReference type="RefSeq" id="WP_183324825.1">
    <property type="nucleotide sequence ID" value="NZ_JACHXP010000005.1"/>
</dbReference>
<feature type="binding site" evidence="10">
    <location>
        <position position="27"/>
    </location>
    <ligand>
        <name>(6S)-5-formyl-5,6,7,8-tetrahydrofolate</name>
        <dbReference type="ChEBI" id="CHEBI:57457"/>
    </ligand>
</feature>
<dbReference type="SUPFAM" id="SSF116878">
    <property type="entry name" value="TrmE connector domain"/>
    <property type="match status" value="1"/>
</dbReference>